<sequence length="643" mass="72323">MAVQTLFQTRTRSPSPSSTSHGSHDSGNSSSIRSFDMHRLKHAASSFLHQRCLSSQISQRRHINSLNSACSLPEAVLRKVFIACARIFGNDDAAWSWVNVTYVCSSWRQVAIDCQDLWRYVDFSHPKWFAVTLPRAKTVPLCIRATVGTHNTGLLQRTFQLAHRIQSINLTCPIQHIHGLLPTLTYPNPALESLTINVRIPNYDNTHRVYEPLSFPTTGAPLQRLRYLELRCAPFYMISPRFNFLTHLHLHDLPPCERPTRRRFLFMLAKIPLLQDLVLERAFPINVESDDFAHTEKRVTLSHLVSVSLTGSVTDLSVVLNCITMPPTVCLSCVICTLSDLKGNIWRLGQAIGAHSWGGTDGVRLETLVITGREESERFLPGVDINPDFRQSLRLRAYRADSEVGRAAFDLSIGPEQGFSGDDVMVTALGAIWKALTLTHVHTMALQNLDIVTQKSWSQFLRTLPSLRVLDIRGLPPSGLVWALLLNARAHSQGDGGNGDAQRLLIPRLNDIYIHGVDCSAGGFMVASGALVNSHCDLDDSRFLDVLSACLSERRRFGLCLRSLSIARCEYVYKQSAEDAKKAVAHLVWDLRGIVKQEAVTDETSPARYRKDWTISSYRPRHYHRMRTLRELDLEQEQESSQS</sequence>
<dbReference type="AlphaFoldDB" id="B0D432"/>
<dbReference type="KEGG" id="lbc:LACBIDRAFT_316974"/>
<name>B0D432_LACBS</name>
<organism evidence="3">
    <name type="scientific">Laccaria bicolor (strain S238N-H82 / ATCC MYA-4686)</name>
    <name type="common">Bicoloured deceiver</name>
    <name type="synonym">Laccaria laccata var. bicolor</name>
    <dbReference type="NCBI Taxonomy" id="486041"/>
    <lineage>
        <taxon>Eukaryota</taxon>
        <taxon>Fungi</taxon>
        <taxon>Dikarya</taxon>
        <taxon>Basidiomycota</taxon>
        <taxon>Agaricomycotina</taxon>
        <taxon>Agaricomycetes</taxon>
        <taxon>Agaricomycetidae</taxon>
        <taxon>Agaricales</taxon>
        <taxon>Agaricineae</taxon>
        <taxon>Hydnangiaceae</taxon>
        <taxon>Laccaria</taxon>
    </lineage>
</organism>
<accession>B0D432</accession>
<reference evidence="2 3" key="1">
    <citation type="journal article" date="2008" name="Nature">
        <title>The genome of Laccaria bicolor provides insights into mycorrhizal symbiosis.</title>
        <authorList>
            <person name="Martin F."/>
            <person name="Aerts A."/>
            <person name="Ahren D."/>
            <person name="Brun A."/>
            <person name="Danchin E.G.J."/>
            <person name="Duchaussoy F."/>
            <person name="Gibon J."/>
            <person name="Kohler A."/>
            <person name="Lindquist E."/>
            <person name="Pereda V."/>
            <person name="Salamov A."/>
            <person name="Shapiro H.J."/>
            <person name="Wuyts J."/>
            <person name="Blaudez D."/>
            <person name="Buee M."/>
            <person name="Brokstein P."/>
            <person name="Canbaeck B."/>
            <person name="Cohen D."/>
            <person name="Courty P.E."/>
            <person name="Coutinho P.M."/>
            <person name="Delaruelle C."/>
            <person name="Detter J.C."/>
            <person name="Deveau A."/>
            <person name="DiFazio S."/>
            <person name="Duplessis S."/>
            <person name="Fraissinet-Tachet L."/>
            <person name="Lucic E."/>
            <person name="Frey-Klett P."/>
            <person name="Fourrey C."/>
            <person name="Feussner I."/>
            <person name="Gay G."/>
            <person name="Grimwood J."/>
            <person name="Hoegger P.J."/>
            <person name="Jain P."/>
            <person name="Kilaru S."/>
            <person name="Labbe J."/>
            <person name="Lin Y.C."/>
            <person name="Legue V."/>
            <person name="Le Tacon F."/>
            <person name="Marmeisse R."/>
            <person name="Melayah D."/>
            <person name="Montanini B."/>
            <person name="Muratet M."/>
            <person name="Nehls U."/>
            <person name="Niculita-Hirzel H."/>
            <person name="Oudot-Le Secq M.P."/>
            <person name="Peter M."/>
            <person name="Quesneville H."/>
            <person name="Rajashekar B."/>
            <person name="Reich M."/>
            <person name="Rouhier N."/>
            <person name="Schmutz J."/>
            <person name="Yin T."/>
            <person name="Chalot M."/>
            <person name="Henrissat B."/>
            <person name="Kuees U."/>
            <person name="Lucas S."/>
            <person name="Van de Peer Y."/>
            <person name="Podila G.K."/>
            <person name="Polle A."/>
            <person name="Pukkila P.J."/>
            <person name="Richardson P.M."/>
            <person name="Rouze P."/>
            <person name="Sanders I.R."/>
            <person name="Stajich J.E."/>
            <person name="Tunlid A."/>
            <person name="Tuskan G."/>
            <person name="Grigoriev I.V."/>
        </authorList>
    </citation>
    <scope>NUCLEOTIDE SEQUENCE [LARGE SCALE GENOMIC DNA]</scope>
    <source>
        <strain evidence="3">S238N-H82 / ATCC MYA-4686</strain>
    </source>
</reference>
<dbReference type="Proteomes" id="UP000001194">
    <property type="component" value="Unassembled WGS sequence"/>
</dbReference>
<feature type="region of interest" description="Disordered" evidence="1">
    <location>
        <begin position="1"/>
        <end position="31"/>
    </location>
</feature>
<dbReference type="GeneID" id="6074326"/>
<feature type="compositionally biased region" description="Low complexity" evidence="1">
    <location>
        <begin position="11"/>
        <end position="31"/>
    </location>
</feature>
<dbReference type="OrthoDB" id="2856616at2759"/>
<dbReference type="EMBL" id="DS547097">
    <property type="protein sequence ID" value="EDR10260.1"/>
    <property type="molecule type" value="Genomic_DNA"/>
</dbReference>
<dbReference type="HOGENOM" id="CLU_024199_2_2_1"/>
<evidence type="ECO:0000256" key="1">
    <source>
        <dbReference type="SAM" id="MobiDB-lite"/>
    </source>
</evidence>
<gene>
    <name evidence="2" type="ORF">LACBIDRAFT_316974</name>
</gene>
<proteinExistence type="predicted"/>
<keyword evidence="3" id="KW-1185">Reference proteome</keyword>
<protein>
    <submittedName>
        <fullName evidence="2">Predicted protein</fullName>
    </submittedName>
</protein>
<dbReference type="RefSeq" id="XP_001878710.1">
    <property type="nucleotide sequence ID" value="XM_001878675.1"/>
</dbReference>
<feature type="compositionally biased region" description="Polar residues" evidence="1">
    <location>
        <begin position="1"/>
        <end position="10"/>
    </location>
</feature>
<dbReference type="InParanoid" id="B0D432"/>
<evidence type="ECO:0000313" key="2">
    <source>
        <dbReference type="EMBL" id="EDR10260.1"/>
    </source>
</evidence>
<evidence type="ECO:0000313" key="3">
    <source>
        <dbReference type="Proteomes" id="UP000001194"/>
    </source>
</evidence>